<feature type="transmembrane region" description="Helical" evidence="1">
    <location>
        <begin position="6"/>
        <end position="23"/>
    </location>
</feature>
<gene>
    <name evidence="2" type="ORF">INF20_04475</name>
</gene>
<protein>
    <submittedName>
        <fullName evidence="2">FeoB-associated Cys-rich membrane protein</fullName>
    </submittedName>
</protein>
<evidence type="ECO:0000313" key="2">
    <source>
        <dbReference type="EMBL" id="MBE5035537.1"/>
    </source>
</evidence>
<keyword evidence="3" id="KW-1185">Reference proteome</keyword>
<evidence type="ECO:0000256" key="1">
    <source>
        <dbReference type="SAM" id="Phobius"/>
    </source>
</evidence>
<comment type="caution">
    <text evidence="2">The sequence shown here is derived from an EMBL/GenBank/DDBJ whole genome shotgun (WGS) entry which is preliminary data.</text>
</comment>
<evidence type="ECO:0000313" key="3">
    <source>
        <dbReference type="Proteomes" id="UP001516588"/>
    </source>
</evidence>
<name>A0ABR9QXC7_9FIRM</name>
<proteinExistence type="predicted"/>
<sequence>MIVNVIAVLIIVACLAAAITYMIRAKKRGVKCIGCSAGGCCSGGNHKHESDCCCGAHEKSVESRTSHIG</sequence>
<reference evidence="2 3" key="1">
    <citation type="submission" date="2020-10" db="EMBL/GenBank/DDBJ databases">
        <title>ChiBAC.</title>
        <authorList>
            <person name="Zenner C."/>
            <person name="Hitch T.C.A."/>
            <person name="Clavel T."/>
        </authorList>
    </citation>
    <scope>NUCLEOTIDE SEQUENCE [LARGE SCALE GENOMIC DNA]</scope>
    <source>
        <strain evidence="2 3">DSM 108706</strain>
    </source>
</reference>
<organism evidence="2 3">
    <name type="scientific">Gallibacter intestinalis</name>
    <dbReference type="NCBI Taxonomy" id="2779356"/>
    <lineage>
        <taxon>Bacteria</taxon>
        <taxon>Bacillati</taxon>
        <taxon>Bacillota</taxon>
        <taxon>Clostridia</taxon>
        <taxon>Eubacteriales</taxon>
        <taxon>Eubacteriaceae</taxon>
        <taxon>Gallibacter</taxon>
    </lineage>
</organism>
<dbReference type="RefSeq" id="WP_226385186.1">
    <property type="nucleotide sequence ID" value="NZ_JADCKA010000006.1"/>
</dbReference>
<keyword evidence="1" id="KW-0812">Transmembrane</keyword>
<keyword evidence="1" id="KW-0472">Membrane</keyword>
<accession>A0ABR9QXC7</accession>
<dbReference type="Proteomes" id="UP001516588">
    <property type="component" value="Unassembled WGS sequence"/>
</dbReference>
<keyword evidence="1" id="KW-1133">Transmembrane helix</keyword>
<dbReference type="EMBL" id="JADCKA010000006">
    <property type="protein sequence ID" value="MBE5035537.1"/>
    <property type="molecule type" value="Genomic_DNA"/>
</dbReference>